<feature type="transmembrane region" description="Helical" evidence="1">
    <location>
        <begin position="40"/>
        <end position="58"/>
    </location>
</feature>
<sequence>MDQKDQEEQTFKNFIKNNLLVFFTYNPKVHKSLNYSRIYNSYWCILEVVQIILVNVVFSATKQQLPVIFFTILICITILINCMIRIGNNYQYFQYFTILTIIIVLIEIAPIYFTVQRLLSID</sequence>
<reference evidence="2" key="1">
    <citation type="submission" date="2021-01" db="EMBL/GenBank/DDBJ databases">
        <authorList>
            <consortium name="Genoscope - CEA"/>
            <person name="William W."/>
        </authorList>
    </citation>
    <scope>NUCLEOTIDE SEQUENCE</scope>
</reference>
<gene>
    <name evidence="2" type="ORF">POCTA_138.1.T0130257</name>
</gene>
<comment type="caution">
    <text evidence="2">The sequence shown here is derived from an EMBL/GenBank/DDBJ whole genome shotgun (WGS) entry which is preliminary data.</text>
</comment>
<keyword evidence="3" id="KW-1185">Reference proteome</keyword>
<evidence type="ECO:0008006" key="4">
    <source>
        <dbReference type="Google" id="ProtNLM"/>
    </source>
</evidence>
<protein>
    <recommendedName>
        <fullName evidence="4">Transmembrane protein</fullName>
    </recommendedName>
</protein>
<keyword evidence="1" id="KW-1133">Transmembrane helix</keyword>
<accession>A0A8S1SKN1</accession>
<evidence type="ECO:0000313" key="2">
    <source>
        <dbReference type="EMBL" id="CAD8142031.1"/>
    </source>
</evidence>
<evidence type="ECO:0000256" key="1">
    <source>
        <dbReference type="SAM" id="Phobius"/>
    </source>
</evidence>
<feature type="transmembrane region" description="Helical" evidence="1">
    <location>
        <begin position="65"/>
        <end position="86"/>
    </location>
</feature>
<dbReference type="EMBL" id="CAJJDP010000012">
    <property type="protein sequence ID" value="CAD8142031.1"/>
    <property type="molecule type" value="Genomic_DNA"/>
</dbReference>
<evidence type="ECO:0000313" key="3">
    <source>
        <dbReference type="Proteomes" id="UP000683925"/>
    </source>
</evidence>
<feature type="transmembrane region" description="Helical" evidence="1">
    <location>
        <begin position="92"/>
        <end position="115"/>
    </location>
</feature>
<proteinExistence type="predicted"/>
<organism evidence="2 3">
    <name type="scientific">Paramecium octaurelia</name>
    <dbReference type="NCBI Taxonomy" id="43137"/>
    <lineage>
        <taxon>Eukaryota</taxon>
        <taxon>Sar</taxon>
        <taxon>Alveolata</taxon>
        <taxon>Ciliophora</taxon>
        <taxon>Intramacronucleata</taxon>
        <taxon>Oligohymenophorea</taxon>
        <taxon>Peniculida</taxon>
        <taxon>Parameciidae</taxon>
        <taxon>Paramecium</taxon>
    </lineage>
</organism>
<dbReference type="AlphaFoldDB" id="A0A8S1SKN1"/>
<dbReference type="Proteomes" id="UP000683925">
    <property type="component" value="Unassembled WGS sequence"/>
</dbReference>
<name>A0A8S1SKN1_PAROT</name>
<keyword evidence="1" id="KW-0812">Transmembrane</keyword>
<keyword evidence="1" id="KW-0472">Membrane</keyword>